<sequence length="523" mass="57568">MSDISANLAVGLLARGADDSAAVIHRDSVLTYRELRQKVEDLACDLLALGTHKGDRIGLRSDNVPFFVLGYLATLRAGLCSVPFPPGTDKRVFFELIQSAGIKHVLAQDKYKEKTANWCQAAGIHSWPESEICHPFPRTPRDTSALDRINLNPDSDLAAIMFTSGSTGRPKGVMVTHRNIEANTKDIVTYMELTREDRVLAVLPFSYCFGLSSLHTHLWAGASVVLASTFMFPEKSLDELEDKECTGFAGVPSSYQILLRRTRFAARRFPKLRWLQQAGGKLPAPILGELRAAQPAVKIFVMYGQTEATARLSYLPPELLELKEGSIGRGLPSTKLEVIQETGEPVRPGSEEIGEIVGSGPNISPGYWNDPEETAAFFRNGKLYTGDLARVDKDGFIYIVDRARDFIKCMGNRVSPQEIEEVIAGHPDVLHAAVTGVPDDLWGEAIAAFVVPRKPGLITENAIRRFCNERLPNFKVPHQVSILPGLPFNDHGKVAKCELRSLALKAKAGERGDCSSDHQREIN</sequence>
<dbReference type="PANTHER" id="PTHR43767:SF10">
    <property type="entry name" value="SURFACTIN SYNTHASE SUBUNIT 1"/>
    <property type="match status" value="1"/>
</dbReference>
<gene>
    <name evidence="3" type="ORF">C4532_08290</name>
</gene>
<evidence type="ECO:0000259" key="2">
    <source>
        <dbReference type="Pfam" id="PF13193"/>
    </source>
</evidence>
<evidence type="ECO:0000313" key="4">
    <source>
        <dbReference type="Proteomes" id="UP000285961"/>
    </source>
</evidence>
<dbReference type="InterPro" id="IPR020845">
    <property type="entry name" value="AMP-binding_CS"/>
</dbReference>
<feature type="domain" description="AMP-binding enzyme C-terminal" evidence="2">
    <location>
        <begin position="418"/>
        <end position="493"/>
    </location>
</feature>
<dbReference type="GO" id="GO:0016877">
    <property type="term" value="F:ligase activity, forming carbon-sulfur bonds"/>
    <property type="evidence" value="ECO:0007669"/>
    <property type="project" value="UniProtKB-ARBA"/>
</dbReference>
<organism evidence="3 4">
    <name type="scientific">Candidatus Abyssobacteria bacterium SURF_17</name>
    <dbReference type="NCBI Taxonomy" id="2093361"/>
    <lineage>
        <taxon>Bacteria</taxon>
        <taxon>Pseudomonadati</taxon>
        <taxon>Candidatus Hydrogenedentota</taxon>
        <taxon>Candidatus Abyssobacteria</taxon>
    </lineage>
</organism>
<dbReference type="PANTHER" id="PTHR43767">
    <property type="entry name" value="LONG-CHAIN-FATTY-ACID--COA LIGASE"/>
    <property type="match status" value="1"/>
</dbReference>
<dbReference type="Pfam" id="PF13193">
    <property type="entry name" value="AMP-binding_C"/>
    <property type="match status" value="1"/>
</dbReference>
<dbReference type="Proteomes" id="UP000285961">
    <property type="component" value="Unassembled WGS sequence"/>
</dbReference>
<dbReference type="PROSITE" id="PS00455">
    <property type="entry name" value="AMP_BINDING"/>
    <property type="match status" value="1"/>
</dbReference>
<dbReference type="InterPro" id="IPR000873">
    <property type="entry name" value="AMP-dep_synth/lig_dom"/>
</dbReference>
<feature type="domain" description="AMP-dependent synthetase/ligase" evidence="1">
    <location>
        <begin position="17"/>
        <end position="368"/>
    </location>
</feature>
<dbReference type="EMBL" id="QZKI01000062">
    <property type="protein sequence ID" value="RJP71134.1"/>
    <property type="molecule type" value="Genomic_DNA"/>
</dbReference>
<proteinExistence type="predicted"/>
<accession>A0A419F0J7</accession>
<dbReference type="Pfam" id="PF00501">
    <property type="entry name" value="AMP-binding"/>
    <property type="match status" value="1"/>
</dbReference>
<reference evidence="3 4" key="1">
    <citation type="journal article" date="2017" name="ISME J.">
        <title>Energy and carbon metabolisms in a deep terrestrial subsurface fluid microbial community.</title>
        <authorList>
            <person name="Momper L."/>
            <person name="Jungbluth S.P."/>
            <person name="Lee M.D."/>
            <person name="Amend J.P."/>
        </authorList>
    </citation>
    <scope>NUCLEOTIDE SEQUENCE [LARGE SCALE GENOMIC DNA]</scope>
    <source>
        <strain evidence="3">SURF_17</strain>
    </source>
</reference>
<comment type="caution">
    <text evidence="3">The sequence shown here is derived from an EMBL/GenBank/DDBJ whole genome shotgun (WGS) entry which is preliminary data.</text>
</comment>
<name>A0A419F0J7_9BACT</name>
<dbReference type="AlphaFoldDB" id="A0A419F0J7"/>
<dbReference type="Gene3D" id="3.30.300.30">
    <property type="match status" value="1"/>
</dbReference>
<evidence type="ECO:0000313" key="3">
    <source>
        <dbReference type="EMBL" id="RJP71134.1"/>
    </source>
</evidence>
<dbReference type="Gene3D" id="3.40.50.12780">
    <property type="entry name" value="N-terminal domain of ligase-like"/>
    <property type="match status" value="1"/>
</dbReference>
<protein>
    <submittedName>
        <fullName evidence="3">AMP-dependent synthetase</fullName>
    </submittedName>
</protein>
<dbReference type="InterPro" id="IPR045851">
    <property type="entry name" value="AMP-bd_C_sf"/>
</dbReference>
<dbReference type="SUPFAM" id="SSF56801">
    <property type="entry name" value="Acetyl-CoA synthetase-like"/>
    <property type="match status" value="1"/>
</dbReference>
<dbReference type="InterPro" id="IPR050237">
    <property type="entry name" value="ATP-dep_AMP-bd_enzyme"/>
</dbReference>
<evidence type="ECO:0000259" key="1">
    <source>
        <dbReference type="Pfam" id="PF00501"/>
    </source>
</evidence>
<dbReference type="InterPro" id="IPR025110">
    <property type="entry name" value="AMP-bd_C"/>
</dbReference>
<dbReference type="InterPro" id="IPR042099">
    <property type="entry name" value="ANL_N_sf"/>
</dbReference>